<dbReference type="EMBL" id="SNRW01036132">
    <property type="protein sequence ID" value="KAA6354545.1"/>
    <property type="molecule type" value="Genomic_DNA"/>
</dbReference>
<dbReference type="Proteomes" id="UP000324800">
    <property type="component" value="Unassembled WGS sequence"/>
</dbReference>
<evidence type="ECO:0000313" key="2">
    <source>
        <dbReference type="Proteomes" id="UP000324800"/>
    </source>
</evidence>
<name>A0A5J4TAT4_9EUKA</name>
<dbReference type="Gene3D" id="2.40.30.10">
    <property type="entry name" value="Translation factors"/>
    <property type="match status" value="1"/>
</dbReference>
<dbReference type="InterPro" id="IPR009000">
    <property type="entry name" value="Transl_B-barrel_sf"/>
</dbReference>
<keyword evidence="1" id="KW-0251">Elongation factor</keyword>
<dbReference type="GO" id="GO:0003746">
    <property type="term" value="F:translation elongation factor activity"/>
    <property type="evidence" value="ECO:0007669"/>
    <property type="project" value="UniProtKB-KW"/>
</dbReference>
<proteinExistence type="predicted"/>
<accession>A0A5J4TAT4</accession>
<dbReference type="OrthoDB" id="342024at2759"/>
<gene>
    <name evidence="1" type="ORF">EZS28_049929</name>
</gene>
<dbReference type="AlphaFoldDB" id="A0A5J4TAT4"/>
<keyword evidence="1" id="KW-0648">Protein biosynthesis</keyword>
<sequence>MIKTECKAVEMYHETLTQAVLGDNVAFNLKGVSVEDTKIGFVCGDSKQDPPQEAESLQAQVITMQHPGQIQKENKKQ</sequence>
<evidence type="ECO:0000313" key="1">
    <source>
        <dbReference type="EMBL" id="KAA6354545.1"/>
    </source>
</evidence>
<organism evidence="1 2">
    <name type="scientific">Streblomastix strix</name>
    <dbReference type="NCBI Taxonomy" id="222440"/>
    <lineage>
        <taxon>Eukaryota</taxon>
        <taxon>Metamonada</taxon>
        <taxon>Preaxostyla</taxon>
        <taxon>Oxymonadida</taxon>
        <taxon>Streblomastigidae</taxon>
        <taxon>Streblomastix</taxon>
    </lineage>
</organism>
<dbReference type="PANTHER" id="PTHR44830">
    <property type="entry name" value="ELONGATION FACTOR 1 ALPHA"/>
    <property type="match status" value="1"/>
</dbReference>
<dbReference type="SUPFAM" id="SSF50447">
    <property type="entry name" value="Translation proteins"/>
    <property type="match status" value="1"/>
</dbReference>
<comment type="caution">
    <text evidence="1">The sequence shown here is derived from an EMBL/GenBank/DDBJ whole genome shotgun (WGS) entry which is preliminary data.</text>
</comment>
<dbReference type="PANTHER" id="PTHR44830:SF1">
    <property type="entry name" value="TR-TYPE G DOMAIN-CONTAINING PROTEIN"/>
    <property type="match status" value="1"/>
</dbReference>
<protein>
    <submittedName>
        <fullName evidence="1">Putative elongation factor 1-alpha</fullName>
    </submittedName>
</protein>
<reference evidence="1 2" key="1">
    <citation type="submission" date="2019-03" db="EMBL/GenBank/DDBJ databases">
        <title>Single cell metagenomics reveals metabolic interactions within the superorganism composed of flagellate Streblomastix strix and complex community of Bacteroidetes bacteria on its surface.</title>
        <authorList>
            <person name="Treitli S.C."/>
            <person name="Kolisko M."/>
            <person name="Husnik F."/>
            <person name="Keeling P."/>
            <person name="Hampl V."/>
        </authorList>
    </citation>
    <scope>NUCLEOTIDE SEQUENCE [LARGE SCALE GENOMIC DNA]</scope>
    <source>
        <strain evidence="1">ST1C</strain>
    </source>
</reference>